<dbReference type="Pfam" id="PF08241">
    <property type="entry name" value="Methyltransf_11"/>
    <property type="match status" value="1"/>
</dbReference>
<evidence type="ECO:0000313" key="3">
    <source>
        <dbReference type="Proteomes" id="UP000317371"/>
    </source>
</evidence>
<dbReference type="CDD" id="cd02440">
    <property type="entry name" value="AdoMet_MTases"/>
    <property type="match status" value="1"/>
</dbReference>
<dbReference type="InterPro" id="IPR029063">
    <property type="entry name" value="SAM-dependent_MTases_sf"/>
</dbReference>
<dbReference type="InterPro" id="IPR013216">
    <property type="entry name" value="Methyltransf_11"/>
</dbReference>
<dbReference type="GO" id="GO:0032259">
    <property type="term" value="P:methylation"/>
    <property type="evidence" value="ECO:0007669"/>
    <property type="project" value="UniProtKB-KW"/>
</dbReference>
<dbReference type="AlphaFoldDB" id="A0A540VJA7"/>
<keyword evidence="2" id="KW-0808">Transferase</keyword>
<reference evidence="2 3" key="1">
    <citation type="submission" date="2019-06" db="EMBL/GenBank/DDBJ databases">
        <title>Genome sequence of Litorilinea aerophila BAA-2444.</title>
        <authorList>
            <person name="Maclea K.S."/>
            <person name="Maurais E.G."/>
            <person name="Iannazzi L.C."/>
        </authorList>
    </citation>
    <scope>NUCLEOTIDE SEQUENCE [LARGE SCALE GENOMIC DNA]</scope>
    <source>
        <strain evidence="2 3">ATCC BAA-2444</strain>
    </source>
</reference>
<dbReference type="PANTHER" id="PTHR43591">
    <property type="entry name" value="METHYLTRANSFERASE"/>
    <property type="match status" value="1"/>
</dbReference>
<dbReference type="PANTHER" id="PTHR43591:SF78">
    <property type="entry name" value="SLR0407 PROTEIN"/>
    <property type="match status" value="1"/>
</dbReference>
<dbReference type="GO" id="GO:0008757">
    <property type="term" value="F:S-adenosylmethionine-dependent methyltransferase activity"/>
    <property type="evidence" value="ECO:0007669"/>
    <property type="project" value="InterPro"/>
</dbReference>
<dbReference type="Proteomes" id="UP000317371">
    <property type="component" value="Unassembled WGS sequence"/>
</dbReference>
<comment type="caution">
    <text evidence="2">The sequence shown here is derived from an EMBL/GenBank/DDBJ whole genome shotgun (WGS) entry which is preliminary data.</text>
</comment>
<accession>A0A540VJA7</accession>
<keyword evidence="2" id="KW-0489">Methyltransferase</keyword>
<protein>
    <submittedName>
        <fullName evidence="2">Methyltransferase domain-containing protein</fullName>
    </submittedName>
</protein>
<dbReference type="Gene3D" id="3.40.50.150">
    <property type="entry name" value="Vaccinia Virus protein VP39"/>
    <property type="match status" value="1"/>
</dbReference>
<dbReference type="EMBL" id="VIGC01000006">
    <property type="protein sequence ID" value="TQE96854.1"/>
    <property type="molecule type" value="Genomic_DNA"/>
</dbReference>
<name>A0A540VJA7_9CHLR</name>
<evidence type="ECO:0000313" key="2">
    <source>
        <dbReference type="EMBL" id="TQE96854.1"/>
    </source>
</evidence>
<dbReference type="FunCoup" id="A0A540VJA7">
    <property type="interactions" value="67"/>
</dbReference>
<dbReference type="InParanoid" id="A0A540VJA7"/>
<sequence length="277" mass="30474">MTLSTMSRENPWSNPDRLPAEEAQDLARFIDQRAARPDQRQAHDALLAALAPQAGERLLDLGCGSGVLTRRLAAQVGPSGEVVGVDISRAMLDYARQQTAADQVSPAPRYEQADATSLPFPDGYFHGALMARTLMHVPEPQAVLAKLRRVVIPGGRLAILEADWGTVAVDHSQRELTRRILAWRTDHVDGNNWMGRQLVRRCLEAGWQVRTVQGLVSIGRNEETTHFGSLRRCAALALEQGVITQAEHDAWVAELDERLAAGLFFASINEYIVVVTA</sequence>
<organism evidence="2 3">
    <name type="scientific">Litorilinea aerophila</name>
    <dbReference type="NCBI Taxonomy" id="1204385"/>
    <lineage>
        <taxon>Bacteria</taxon>
        <taxon>Bacillati</taxon>
        <taxon>Chloroflexota</taxon>
        <taxon>Caldilineae</taxon>
        <taxon>Caldilineales</taxon>
        <taxon>Caldilineaceae</taxon>
        <taxon>Litorilinea</taxon>
    </lineage>
</organism>
<feature type="domain" description="Methyltransferase type 11" evidence="1">
    <location>
        <begin position="59"/>
        <end position="159"/>
    </location>
</feature>
<dbReference type="SUPFAM" id="SSF53335">
    <property type="entry name" value="S-adenosyl-L-methionine-dependent methyltransferases"/>
    <property type="match status" value="1"/>
</dbReference>
<proteinExistence type="predicted"/>
<keyword evidence="3" id="KW-1185">Reference proteome</keyword>
<evidence type="ECO:0000259" key="1">
    <source>
        <dbReference type="Pfam" id="PF08241"/>
    </source>
</evidence>
<dbReference type="OrthoDB" id="163232at2"/>
<gene>
    <name evidence="2" type="ORF">FKZ61_06270</name>
</gene>